<evidence type="ECO:0000313" key="2">
    <source>
        <dbReference type="Proteomes" id="UP001500037"/>
    </source>
</evidence>
<dbReference type="EMBL" id="BAAALF010000320">
    <property type="protein sequence ID" value="GAA1069275.1"/>
    <property type="molecule type" value="Genomic_DNA"/>
</dbReference>
<dbReference type="SUPFAM" id="SSF55785">
    <property type="entry name" value="PYP-like sensor domain (PAS domain)"/>
    <property type="match status" value="1"/>
</dbReference>
<accession>A0ABN1T805</accession>
<protein>
    <recommendedName>
        <fullName evidence="3">PAS domain-containing protein</fullName>
    </recommendedName>
</protein>
<name>A0ABN1T805_9ACTN</name>
<dbReference type="RefSeq" id="WP_344446906.1">
    <property type="nucleotide sequence ID" value="NZ_BAAALF010000320.1"/>
</dbReference>
<evidence type="ECO:0000313" key="1">
    <source>
        <dbReference type="EMBL" id="GAA1069275.1"/>
    </source>
</evidence>
<evidence type="ECO:0008006" key="3">
    <source>
        <dbReference type="Google" id="ProtNLM"/>
    </source>
</evidence>
<sequence length="121" mass="13018">MSLPRTTLTAPPAPTGPVAGTAEWDLVTDAVYWTAEVYPMLARDPRLGPLTLDQLPSRLVPQDRPALCRMVTEALVHGRPLEGVVRVDRTDRAATSVHCSGRPVLGADGQVISLRLTLRAA</sequence>
<dbReference type="InterPro" id="IPR035965">
    <property type="entry name" value="PAS-like_dom_sf"/>
</dbReference>
<dbReference type="Proteomes" id="UP001500037">
    <property type="component" value="Unassembled WGS sequence"/>
</dbReference>
<organism evidence="1 2">
    <name type="scientific">Kitasatospora nipponensis</name>
    <dbReference type="NCBI Taxonomy" id="258049"/>
    <lineage>
        <taxon>Bacteria</taxon>
        <taxon>Bacillati</taxon>
        <taxon>Actinomycetota</taxon>
        <taxon>Actinomycetes</taxon>
        <taxon>Kitasatosporales</taxon>
        <taxon>Streptomycetaceae</taxon>
        <taxon>Kitasatospora</taxon>
    </lineage>
</organism>
<proteinExistence type="predicted"/>
<dbReference type="Gene3D" id="3.30.450.20">
    <property type="entry name" value="PAS domain"/>
    <property type="match status" value="1"/>
</dbReference>
<comment type="caution">
    <text evidence="1">The sequence shown here is derived from an EMBL/GenBank/DDBJ whole genome shotgun (WGS) entry which is preliminary data.</text>
</comment>
<keyword evidence="2" id="KW-1185">Reference proteome</keyword>
<gene>
    <name evidence="1" type="ORF">GCM10009665_76480</name>
</gene>
<reference evidence="1 2" key="1">
    <citation type="journal article" date="2019" name="Int. J. Syst. Evol. Microbiol.">
        <title>The Global Catalogue of Microorganisms (GCM) 10K type strain sequencing project: providing services to taxonomists for standard genome sequencing and annotation.</title>
        <authorList>
            <consortium name="The Broad Institute Genomics Platform"/>
            <consortium name="The Broad Institute Genome Sequencing Center for Infectious Disease"/>
            <person name="Wu L."/>
            <person name="Ma J."/>
        </authorList>
    </citation>
    <scope>NUCLEOTIDE SEQUENCE [LARGE SCALE GENOMIC DNA]</scope>
    <source>
        <strain evidence="1 2">JCM 13004</strain>
    </source>
</reference>